<dbReference type="Pfam" id="PF22769">
    <property type="entry name" value="DCD"/>
    <property type="match status" value="1"/>
</dbReference>
<dbReference type="PANTHER" id="PTHR42680">
    <property type="entry name" value="DCTP DEAMINASE"/>
    <property type="match status" value="1"/>
</dbReference>
<organism evidence="2 3">
    <name type="scientific">Enterococcus caccae ATCC BAA-1240</name>
    <dbReference type="NCBI Taxonomy" id="1158612"/>
    <lineage>
        <taxon>Bacteria</taxon>
        <taxon>Bacillati</taxon>
        <taxon>Bacillota</taxon>
        <taxon>Bacilli</taxon>
        <taxon>Lactobacillales</taxon>
        <taxon>Enterococcaceae</taxon>
        <taxon>Enterococcus</taxon>
    </lineage>
</organism>
<proteinExistence type="predicted"/>
<dbReference type="GO" id="GO:0006229">
    <property type="term" value="P:dUTP biosynthetic process"/>
    <property type="evidence" value="ECO:0007669"/>
    <property type="project" value="InterPro"/>
</dbReference>
<comment type="caution">
    <text evidence="2">The sequence shown here is derived from an EMBL/GenBank/DDBJ whole genome shotgun (WGS) entry which is preliminary data.</text>
</comment>
<evidence type="ECO:0000313" key="3">
    <source>
        <dbReference type="Proteomes" id="UP000013840"/>
    </source>
</evidence>
<dbReference type="Gene3D" id="2.70.40.10">
    <property type="match status" value="1"/>
</dbReference>
<dbReference type="AlphaFoldDB" id="R3WP96"/>
<name>R3WP96_9ENTE</name>
<dbReference type="GO" id="GO:0008829">
    <property type="term" value="F:dCTP deaminase activity"/>
    <property type="evidence" value="ECO:0007669"/>
    <property type="project" value="InterPro"/>
</dbReference>
<dbReference type="InterPro" id="IPR036157">
    <property type="entry name" value="dUTPase-like_sf"/>
</dbReference>
<dbReference type="SUPFAM" id="SSF51283">
    <property type="entry name" value="dUTPase-like"/>
    <property type="match status" value="1"/>
</dbReference>
<dbReference type="PATRIC" id="fig|1158612.3.peg.2958"/>
<dbReference type="InterPro" id="IPR011962">
    <property type="entry name" value="dCTP_deaminase"/>
</dbReference>
<evidence type="ECO:0000256" key="1">
    <source>
        <dbReference type="ARBA" id="ARBA00023080"/>
    </source>
</evidence>
<dbReference type="PANTHER" id="PTHR42680:SF3">
    <property type="entry name" value="DCTP DEAMINASE"/>
    <property type="match status" value="1"/>
</dbReference>
<keyword evidence="3" id="KW-1185">Reference proteome</keyword>
<evidence type="ECO:0000313" key="2">
    <source>
        <dbReference type="EMBL" id="EOL43660.1"/>
    </source>
</evidence>
<reference evidence="2 3" key="1">
    <citation type="submission" date="2013-02" db="EMBL/GenBank/DDBJ databases">
        <title>The Genome Sequence of Enterococcus caccae BAA-1240.</title>
        <authorList>
            <consortium name="The Broad Institute Genome Sequencing Platform"/>
            <consortium name="The Broad Institute Genome Sequencing Center for Infectious Disease"/>
            <person name="Earl A.M."/>
            <person name="Gilmore M.S."/>
            <person name="Lebreton F."/>
            <person name="Walker B."/>
            <person name="Young S.K."/>
            <person name="Zeng Q."/>
            <person name="Gargeya S."/>
            <person name="Fitzgerald M."/>
            <person name="Haas B."/>
            <person name="Abouelleil A."/>
            <person name="Alvarado L."/>
            <person name="Arachchi H.M."/>
            <person name="Berlin A.M."/>
            <person name="Chapman S.B."/>
            <person name="Dewar J."/>
            <person name="Goldberg J."/>
            <person name="Griggs A."/>
            <person name="Gujja S."/>
            <person name="Hansen M."/>
            <person name="Howarth C."/>
            <person name="Imamovic A."/>
            <person name="Larimer J."/>
            <person name="McCowan C."/>
            <person name="Murphy C."/>
            <person name="Neiman D."/>
            <person name="Pearson M."/>
            <person name="Priest M."/>
            <person name="Roberts A."/>
            <person name="Saif S."/>
            <person name="Shea T."/>
            <person name="Sisk P."/>
            <person name="Sykes S."/>
            <person name="Wortman J."/>
            <person name="Nusbaum C."/>
            <person name="Birren B."/>
        </authorList>
    </citation>
    <scope>NUCLEOTIDE SEQUENCE [LARGE SCALE GENOMIC DNA]</scope>
    <source>
        <strain evidence="2 3">ATCC BAA-1240</strain>
    </source>
</reference>
<dbReference type="STRING" id="317735.RU98_GL000165"/>
<dbReference type="GO" id="GO:0015949">
    <property type="term" value="P:nucleobase-containing small molecule interconversion"/>
    <property type="evidence" value="ECO:0007669"/>
    <property type="project" value="TreeGrafter"/>
</dbReference>
<dbReference type="RefSeq" id="WP_010773069.1">
    <property type="nucleotide sequence ID" value="NZ_KB946335.1"/>
</dbReference>
<gene>
    <name evidence="2" type="ORF">UC7_02990</name>
</gene>
<keyword evidence="1" id="KW-0546">Nucleotide metabolism</keyword>
<dbReference type="eggNOG" id="COG0717">
    <property type="taxonomic scope" value="Bacteria"/>
</dbReference>
<dbReference type="EMBL" id="AJAU01000022">
    <property type="protein sequence ID" value="EOL43660.1"/>
    <property type="molecule type" value="Genomic_DNA"/>
</dbReference>
<accession>R3WP96</accession>
<protein>
    <submittedName>
        <fullName evidence="2">Deoxycytidine triphosphate deaminase</fullName>
    </submittedName>
</protein>
<dbReference type="Proteomes" id="UP000013840">
    <property type="component" value="Unassembled WGS sequence"/>
</dbReference>
<sequence>MILTGAEIIKEVKEQYIFIEPFHKENVNPNSYNYTLNKELIKIYHDSITNEIREEKLSLTEQGYILEPGILYLGVTNEKIGSSKYATSLIGRSSVGRLGIHLQISANLGHTGTYHRWTLEIRAAKKIRVYPNMKIGQVSFWCNQGQIDLYQGVYKEFNSPHKAIEDKIFSERLNKNE</sequence>